<evidence type="ECO:0000313" key="2">
    <source>
        <dbReference type="Proteomes" id="UP000789920"/>
    </source>
</evidence>
<accession>A0ACA9RZR9</accession>
<name>A0ACA9RZR9_9GLOM</name>
<evidence type="ECO:0000313" key="1">
    <source>
        <dbReference type="EMBL" id="CAG8817374.1"/>
    </source>
</evidence>
<gene>
    <name evidence="1" type="ORF">RPERSI_LOCUS24668</name>
</gene>
<keyword evidence="2" id="KW-1185">Reference proteome</keyword>
<feature type="non-terminal residue" evidence="1">
    <location>
        <position position="153"/>
    </location>
</feature>
<organism evidence="1 2">
    <name type="scientific">Racocetra persica</name>
    <dbReference type="NCBI Taxonomy" id="160502"/>
    <lineage>
        <taxon>Eukaryota</taxon>
        <taxon>Fungi</taxon>
        <taxon>Fungi incertae sedis</taxon>
        <taxon>Mucoromycota</taxon>
        <taxon>Glomeromycotina</taxon>
        <taxon>Glomeromycetes</taxon>
        <taxon>Diversisporales</taxon>
        <taxon>Gigasporaceae</taxon>
        <taxon>Racocetra</taxon>
    </lineage>
</organism>
<sequence length="153" mass="17412">KKRELKQLKIPTKNKLEDNNLPKNLLTGCQAGTSQKRTFKLIENQLQQAKERLQTKVTTEEINQLCQLQTEITSLEIKLEQEQAQGEEELVAKIEISSKFESFPRYQLKQLIVKILNMENSTTLLTELLEEERNPLMSVESAALGAILGFALG</sequence>
<reference evidence="1" key="1">
    <citation type="submission" date="2021-06" db="EMBL/GenBank/DDBJ databases">
        <authorList>
            <person name="Kallberg Y."/>
            <person name="Tangrot J."/>
            <person name="Rosling A."/>
        </authorList>
    </citation>
    <scope>NUCLEOTIDE SEQUENCE</scope>
    <source>
        <strain evidence="1">MA461A</strain>
    </source>
</reference>
<dbReference type="Proteomes" id="UP000789920">
    <property type="component" value="Unassembled WGS sequence"/>
</dbReference>
<proteinExistence type="predicted"/>
<comment type="caution">
    <text evidence="1">The sequence shown here is derived from an EMBL/GenBank/DDBJ whole genome shotgun (WGS) entry which is preliminary data.</text>
</comment>
<feature type="non-terminal residue" evidence="1">
    <location>
        <position position="1"/>
    </location>
</feature>
<dbReference type="EMBL" id="CAJVQC010079740">
    <property type="protein sequence ID" value="CAG8817374.1"/>
    <property type="molecule type" value="Genomic_DNA"/>
</dbReference>
<protein>
    <submittedName>
        <fullName evidence="1">10379_t:CDS:1</fullName>
    </submittedName>
</protein>